<dbReference type="InterPro" id="IPR000305">
    <property type="entry name" value="GIY-YIG_endonuc"/>
</dbReference>
<sequence length="106" mass="12581">VYKIDCKNCNAIYVGQTSRHLKTRLLEHKNHIVRNTSTHSVITEHRLNFDHVFDWENIRILDNKRLLHKRLTSEMIYINLQDNGLNLQTDTESLHNGYRSVLSKLK</sequence>
<evidence type="ECO:0000259" key="1">
    <source>
        <dbReference type="PROSITE" id="PS50164"/>
    </source>
</evidence>
<dbReference type="OMA" id="FDWENIR"/>
<dbReference type="EMBL" id="KK107346">
    <property type="protein sequence ID" value="EZA52372.1"/>
    <property type="molecule type" value="Genomic_DNA"/>
</dbReference>
<accession>A0A026W8E2</accession>
<protein>
    <recommendedName>
        <fullName evidence="1">GIY-YIG domain-containing protein</fullName>
    </recommendedName>
</protein>
<evidence type="ECO:0000313" key="3">
    <source>
        <dbReference type="Proteomes" id="UP000053097"/>
    </source>
</evidence>
<dbReference type="Gene3D" id="3.40.1440.10">
    <property type="entry name" value="GIY-YIG endonuclease"/>
    <property type="match status" value="1"/>
</dbReference>
<dbReference type="Pfam" id="PF01541">
    <property type="entry name" value="GIY-YIG"/>
    <property type="match status" value="1"/>
</dbReference>
<keyword evidence="3" id="KW-1185">Reference proteome</keyword>
<gene>
    <name evidence="2" type="ORF">X777_08770</name>
</gene>
<dbReference type="CDD" id="cd10442">
    <property type="entry name" value="GIY-YIG_PLEs"/>
    <property type="match status" value="1"/>
</dbReference>
<dbReference type="InterPro" id="IPR035901">
    <property type="entry name" value="GIY-YIG_endonuc_sf"/>
</dbReference>
<feature type="non-terminal residue" evidence="2">
    <location>
        <position position="1"/>
    </location>
</feature>
<proteinExistence type="predicted"/>
<organism evidence="2 3">
    <name type="scientific">Ooceraea biroi</name>
    <name type="common">Clonal raider ant</name>
    <name type="synonym">Cerapachys biroi</name>
    <dbReference type="NCBI Taxonomy" id="2015173"/>
    <lineage>
        <taxon>Eukaryota</taxon>
        <taxon>Metazoa</taxon>
        <taxon>Ecdysozoa</taxon>
        <taxon>Arthropoda</taxon>
        <taxon>Hexapoda</taxon>
        <taxon>Insecta</taxon>
        <taxon>Pterygota</taxon>
        <taxon>Neoptera</taxon>
        <taxon>Endopterygota</taxon>
        <taxon>Hymenoptera</taxon>
        <taxon>Apocrita</taxon>
        <taxon>Aculeata</taxon>
        <taxon>Formicoidea</taxon>
        <taxon>Formicidae</taxon>
        <taxon>Dorylinae</taxon>
        <taxon>Ooceraea</taxon>
    </lineage>
</organism>
<dbReference type="SUPFAM" id="SSF82771">
    <property type="entry name" value="GIY-YIG endonuclease"/>
    <property type="match status" value="1"/>
</dbReference>
<evidence type="ECO:0000313" key="2">
    <source>
        <dbReference type="EMBL" id="EZA52372.1"/>
    </source>
</evidence>
<name>A0A026W8E2_OOCBI</name>
<dbReference type="PROSITE" id="PS50164">
    <property type="entry name" value="GIY_YIG"/>
    <property type="match status" value="1"/>
</dbReference>
<dbReference type="AlphaFoldDB" id="A0A026W8E2"/>
<reference evidence="2 3" key="1">
    <citation type="journal article" date="2014" name="Curr. Biol.">
        <title>The genome of the clonal raider ant Cerapachys biroi.</title>
        <authorList>
            <person name="Oxley P.R."/>
            <person name="Ji L."/>
            <person name="Fetter-Pruneda I."/>
            <person name="McKenzie S.K."/>
            <person name="Li C."/>
            <person name="Hu H."/>
            <person name="Zhang G."/>
            <person name="Kronauer D.J."/>
        </authorList>
    </citation>
    <scope>NUCLEOTIDE SEQUENCE [LARGE SCALE GENOMIC DNA]</scope>
</reference>
<dbReference type="Proteomes" id="UP000053097">
    <property type="component" value="Unassembled WGS sequence"/>
</dbReference>
<feature type="domain" description="GIY-YIG" evidence="1">
    <location>
        <begin position="1"/>
        <end position="79"/>
    </location>
</feature>